<dbReference type="RefSeq" id="WP_099479398.1">
    <property type="nucleotide sequence ID" value="NZ_CP016809.1"/>
</dbReference>
<proteinExistence type="predicted"/>
<evidence type="ECO:0000313" key="2">
    <source>
        <dbReference type="EMBL" id="ANY75652.1"/>
    </source>
</evidence>
<protein>
    <submittedName>
        <fullName evidence="2">Transcriptional regulator</fullName>
    </submittedName>
</protein>
<dbReference type="CDD" id="cd00093">
    <property type="entry name" value="HTH_XRE"/>
    <property type="match status" value="1"/>
</dbReference>
<dbReference type="InterPro" id="IPR010982">
    <property type="entry name" value="Lambda_DNA-bd_dom_sf"/>
</dbReference>
<dbReference type="PROSITE" id="PS50943">
    <property type="entry name" value="HTH_CROC1"/>
    <property type="match status" value="1"/>
</dbReference>
<dbReference type="KEGG" id="pib:BBD41_25455"/>
<dbReference type="EMBL" id="CP016809">
    <property type="protein sequence ID" value="ANY75652.1"/>
    <property type="molecule type" value="Genomic_DNA"/>
</dbReference>
<name>A0A1B2E6X3_9BACL</name>
<reference evidence="2" key="1">
    <citation type="submission" date="2016-08" db="EMBL/GenBank/DDBJ databases">
        <title>Complete Genome Seqeunce of Paenibacillus sp. nov. IHBB 9852 from high altitute lake of Indian trans-Himalayas.</title>
        <authorList>
            <person name="Kiran S."/>
            <person name="Swarnkar M.K."/>
            <person name="Rana A."/>
            <person name="Tewari R."/>
            <person name="Gulati A."/>
        </authorList>
    </citation>
    <scope>NUCLEOTIDE SEQUENCE [LARGE SCALE GENOMIC DNA]</scope>
    <source>
        <strain evidence="2">IHBB 9852</strain>
    </source>
</reference>
<gene>
    <name evidence="2" type="ORF">BBD41_25455</name>
</gene>
<dbReference type="Gene3D" id="1.10.260.40">
    <property type="entry name" value="lambda repressor-like DNA-binding domains"/>
    <property type="match status" value="1"/>
</dbReference>
<dbReference type="SMART" id="SM00530">
    <property type="entry name" value="HTH_XRE"/>
    <property type="match status" value="1"/>
</dbReference>
<dbReference type="InterPro" id="IPR001387">
    <property type="entry name" value="Cro/C1-type_HTH"/>
</dbReference>
<dbReference type="Pfam" id="PF01381">
    <property type="entry name" value="HTH_3"/>
    <property type="match status" value="1"/>
</dbReference>
<sequence>MKSTATIRGEIERFIDEHGMTINQFANATGINSGTLSSIINGRRPLSMKQLDRITSVMGLEEGHFYELYIDECIFHSTPDWRRLGPFLYRCAELDKLDCLDTAVRMTLDNTTYLPMLYDLAETFVQEAKYKAAILLYECVAESEKYQHSERLALCQYRLFKHRIENNQESNGRAVVLFEPYIERLNEADQLDAYVHVINVSLPLDRWDSIRNLAERMGKKARIQYDNGNYLDTDSGKPNQPIIFYVLYYYLVLENYYAHFEDYGRALEYVSLYDFPDWIVNPSEAERKILNQFHEWAIANRYLYRLLSGDREVLPEYVEYISTREDEIFTAICNIVLAANRHKLNIDHVIERFKDYLVYKSQRNVIAPVNEQVTLNNYTRLLAELGIYYLNAKQYDRGLAYIVDSFEYAIRIRSDKGMLRCMGLFEQFRSFASSEIQERYQELITEVQKLSVYAWMPVV</sequence>
<dbReference type="AlphaFoldDB" id="A0A1B2E6X3"/>
<organism evidence="2">
    <name type="scientific">Paenibacillus ihbetae</name>
    <dbReference type="NCBI Taxonomy" id="1870820"/>
    <lineage>
        <taxon>Bacteria</taxon>
        <taxon>Bacillati</taxon>
        <taxon>Bacillota</taxon>
        <taxon>Bacilli</taxon>
        <taxon>Bacillales</taxon>
        <taxon>Paenibacillaceae</taxon>
        <taxon>Paenibacillus</taxon>
    </lineage>
</organism>
<accession>A0A1B2E6X3</accession>
<feature type="domain" description="HTH cro/C1-type" evidence="1">
    <location>
        <begin position="11"/>
        <end position="65"/>
    </location>
</feature>
<dbReference type="GO" id="GO:0003677">
    <property type="term" value="F:DNA binding"/>
    <property type="evidence" value="ECO:0007669"/>
    <property type="project" value="InterPro"/>
</dbReference>
<evidence type="ECO:0000259" key="1">
    <source>
        <dbReference type="PROSITE" id="PS50943"/>
    </source>
</evidence>
<dbReference type="SUPFAM" id="SSF47413">
    <property type="entry name" value="lambda repressor-like DNA-binding domains"/>
    <property type="match status" value="1"/>
</dbReference>